<sequence>MDTNREIIEEKDGKIAQLEKRLIELEEAQQQSAATIAVDHNSRHLSPPKGIFKSFLKIGRLKNILIMAVVISLALVIALRVTPLFWGSTSKQESVTFVERVQQLATLATAEAYVKEVLHQEDTKNFLNINLPGTKREVLLVVPATVIAGVDLKGITSKDMDINEEKKEIDITLPHAEIIQEPSVQMDKIQAVDKNGILRTDIKMNEGFELVAEAQEKIRQGAISSGLLDTAEKNAEKVLKEFFKSIDYTVNVTFN</sequence>
<dbReference type="InterPro" id="IPR025324">
    <property type="entry name" value="DUF4230"/>
</dbReference>
<reference evidence="3 4" key="1">
    <citation type="submission" date="2018-12" db="EMBL/GenBank/DDBJ databases">
        <title>Lysinibacillus antri sp. nov., isolated from a cave soil.</title>
        <authorList>
            <person name="Narsing Rao M.P."/>
            <person name="Zhang H."/>
            <person name="Dong Z.-Y."/>
            <person name="Niu X.-K."/>
            <person name="Zhang K."/>
            <person name="Fang B.-Z."/>
            <person name="Kang Y.-Q."/>
            <person name="Xiao M."/>
            <person name="Li W.-J."/>
        </authorList>
    </citation>
    <scope>NUCLEOTIDE SEQUENCE [LARGE SCALE GENOMIC DNA]</scope>
    <source>
        <strain evidence="3 4">SYSU K30002</strain>
    </source>
</reference>
<proteinExistence type="predicted"/>
<gene>
    <name evidence="3" type="ORF">EK386_16300</name>
</gene>
<dbReference type="EMBL" id="RYYR01000029">
    <property type="protein sequence ID" value="RUL48798.1"/>
    <property type="molecule type" value="Genomic_DNA"/>
</dbReference>
<dbReference type="Proteomes" id="UP000287910">
    <property type="component" value="Unassembled WGS sequence"/>
</dbReference>
<protein>
    <submittedName>
        <fullName evidence="3">DUF4230 domain-containing protein</fullName>
    </submittedName>
</protein>
<accession>A0A432L8Q7</accession>
<dbReference type="AlphaFoldDB" id="A0A432L8Q7"/>
<evidence type="ECO:0000256" key="1">
    <source>
        <dbReference type="SAM" id="Coils"/>
    </source>
</evidence>
<organism evidence="3 4">
    <name type="scientific">Lysinibacillus antri</name>
    <dbReference type="NCBI Taxonomy" id="2498145"/>
    <lineage>
        <taxon>Bacteria</taxon>
        <taxon>Bacillati</taxon>
        <taxon>Bacillota</taxon>
        <taxon>Bacilli</taxon>
        <taxon>Bacillales</taxon>
        <taxon>Bacillaceae</taxon>
        <taxon>Lysinibacillus</taxon>
    </lineage>
</organism>
<keyword evidence="4" id="KW-1185">Reference proteome</keyword>
<dbReference type="Pfam" id="PF14014">
    <property type="entry name" value="DUF4230"/>
    <property type="match status" value="1"/>
</dbReference>
<evidence type="ECO:0000256" key="2">
    <source>
        <dbReference type="SAM" id="Phobius"/>
    </source>
</evidence>
<keyword evidence="2" id="KW-0812">Transmembrane</keyword>
<keyword evidence="2" id="KW-1133">Transmembrane helix</keyword>
<name>A0A432L8Q7_9BACI</name>
<dbReference type="RefSeq" id="WP_126660244.1">
    <property type="nucleotide sequence ID" value="NZ_RYYR01000029.1"/>
</dbReference>
<keyword evidence="2" id="KW-0472">Membrane</keyword>
<keyword evidence="1" id="KW-0175">Coiled coil</keyword>
<comment type="caution">
    <text evidence="3">The sequence shown here is derived from an EMBL/GenBank/DDBJ whole genome shotgun (WGS) entry which is preliminary data.</text>
</comment>
<feature type="transmembrane region" description="Helical" evidence="2">
    <location>
        <begin position="64"/>
        <end position="86"/>
    </location>
</feature>
<feature type="coiled-coil region" evidence="1">
    <location>
        <begin position="8"/>
        <end position="35"/>
    </location>
</feature>
<evidence type="ECO:0000313" key="4">
    <source>
        <dbReference type="Proteomes" id="UP000287910"/>
    </source>
</evidence>
<evidence type="ECO:0000313" key="3">
    <source>
        <dbReference type="EMBL" id="RUL48798.1"/>
    </source>
</evidence>